<dbReference type="OrthoDB" id="2756971at2759"/>
<gene>
    <name evidence="1" type="ORF">GSI_04627</name>
</gene>
<evidence type="ECO:0000313" key="1">
    <source>
        <dbReference type="EMBL" id="PIL33177.1"/>
    </source>
</evidence>
<evidence type="ECO:0000313" key="2">
    <source>
        <dbReference type="Proteomes" id="UP000230002"/>
    </source>
</evidence>
<dbReference type="EMBL" id="AYKW01000008">
    <property type="protein sequence ID" value="PIL33177.1"/>
    <property type="molecule type" value="Genomic_DNA"/>
</dbReference>
<accession>A0A2G8SHI5</accession>
<proteinExistence type="predicted"/>
<dbReference type="AlphaFoldDB" id="A0A2G8SHI5"/>
<name>A0A2G8SHI5_9APHY</name>
<sequence length="227" mass="25643">MLSTTTITITAAALCSPDIVYAKWRGRTTNEPLQYGLPSYADYYDVTIRPELPLAVGRVVKIWALMETHRSPLDHPAHLIQYNTYDPRVEGRIIRVRSVEGNTVEFVLENHIKDSLAGLAYVTVPYLPNVTAKLDMLGRVFKWLTVRGNQLNARFVHLESAVVVRTVTEFSPCPAGKTGLVQELTECSDEQSDENLGTPKINAFRKEEWEEDVGRDWKDESECGTLF</sequence>
<reference evidence="1 2" key="1">
    <citation type="journal article" date="2015" name="Sci. Rep.">
        <title>Chromosome-level genome map provides insights into diverse defense mechanisms in the medicinal fungus Ganoderma sinense.</title>
        <authorList>
            <person name="Zhu Y."/>
            <person name="Xu J."/>
            <person name="Sun C."/>
            <person name="Zhou S."/>
            <person name="Xu H."/>
            <person name="Nelson D.R."/>
            <person name="Qian J."/>
            <person name="Song J."/>
            <person name="Luo H."/>
            <person name="Xiang L."/>
            <person name="Li Y."/>
            <person name="Xu Z."/>
            <person name="Ji A."/>
            <person name="Wang L."/>
            <person name="Lu S."/>
            <person name="Hayward A."/>
            <person name="Sun W."/>
            <person name="Li X."/>
            <person name="Schwartz D.C."/>
            <person name="Wang Y."/>
            <person name="Chen S."/>
        </authorList>
    </citation>
    <scope>NUCLEOTIDE SEQUENCE [LARGE SCALE GENOMIC DNA]</scope>
    <source>
        <strain evidence="1 2">ZZ0214-1</strain>
    </source>
</reference>
<keyword evidence="2" id="KW-1185">Reference proteome</keyword>
<protein>
    <submittedName>
        <fullName evidence="1">Uncharacterized protein</fullName>
    </submittedName>
</protein>
<organism evidence="1 2">
    <name type="scientific">Ganoderma sinense ZZ0214-1</name>
    <dbReference type="NCBI Taxonomy" id="1077348"/>
    <lineage>
        <taxon>Eukaryota</taxon>
        <taxon>Fungi</taxon>
        <taxon>Dikarya</taxon>
        <taxon>Basidiomycota</taxon>
        <taxon>Agaricomycotina</taxon>
        <taxon>Agaricomycetes</taxon>
        <taxon>Polyporales</taxon>
        <taxon>Polyporaceae</taxon>
        <taxon>Ganoderma</taxon>
    </lineage>
</organism>
<dbReference type="Proteomes" id="UP000230002">
    <property type="component" value="Unassembled WGS sequence"/>
</dbReference>
<comment type="caution">
    <text evidence="1">The sequence shown here is derived from an EMBL/GenBank/DDBJ whole genome shotgun (WGS) entry which is preliminary data.</text>
</comment>